<keyword evidence="4 9" id="KW-0812">Transmembrane</keyword>
<evidence type="ECO:0000256" key="5">
    <source>
        <dbReference type="ARBA" id="ARBA00022824"/>
    </source>
</evidence>
<sequence length="223" mass="24902">MGGGNGGKKREMPQPSHEMQERKLTNLYSETEIRQVLGEYLSEFLPLEGYIEDVSASNVRIVLAAAACLLAVASHFLVPFPQQRLTLGACVIVYFALNTLVLIVDSCFYKGSMMILKNEKGQKVYLDGDMARFDEHITFRLRSGYRSRHATAGGGKGKITPDESVVGKVCFEAGTQEVWRTRSCGHYFDSEGHVVHKNVYEDVMELVDKYEQIKKGKPGKKGD</sequence>
<dbReference type="GO" id="GO:0008233">
    <property type="term" value="F:peptidase activity"/>
    <property type="evidence" value="ECO:0007669"/>
    <property type="project" value="UniProtKB-UniRule"/>
</dbReference>
<evidence type="ECO:0000256" key="7">
    <source>
        <dbReference type="ARBA" id="ARBA00023136"/>
    </source>
</evidence>
<keyword evidence="6 9" id="KW-1133">Transmembrane helix</keyword>
<feature type="compositionally biased region" description="Basic and acidic residues" evidence="10">
    <location>
        <begin position="8"/>
        <end position="21"/>
    </location>
</feature>
<proteinExistence type="inferred from homology"/>
<evidence type="ECO:0000256" key="9">
    <source>
        <dbReference type="RuleBase" id="RU368033"/>
    </source>
</evidence>
<comment type="subcellular location">
    <subcellularLocation>
        <location evidence="1 9">Endoplasmic reticulum membrane</location>
        <topology evidence="1 9">Multi-pass membrane protein</topology>
    </subcellularLocation>
</comment>
<evidence type="ECO:0000256" key="1">
    <source>
        <dbReference type="ARBA" id="ARBA00004477"/>
    </source>
</evidence>
<evidence type="ECO:0000256" key="4">
    <source>
        <dbReference type="ARBA" id="ARBA00022692"/>
    </source>
</evidence>
<dbReference type="GO" id="GO:0045047">
    <property type="term" value="P:protein targeting to ER"/>
    <property type="evidence" value="ECO:0007669"/>
    <property type="project" value="TreeGrafter"/>
</dbReference>
<organism evidence="11">
    <name type="scientific">Vitrella brassicaformis</name>
    <dbReference type="NCBI Taxonomy" id="1169539"/>
    <lineage>
        <taxon>Eukaryota</taxon>
        <taxon>Sar</taxon>
        <taxon>Alveolata</taxon>
        <taxon>Colpodellida</taxon>
        <taxon>Vitrellaceae</taxon>
        <taxon>Vitrella</taxon>
    </lineage>
</organism>
<accession>A0A7S1JW25</accession>
<dbReference type="GO" id="GO:0006465">
    <property type="term" value="P:signal peptide processing"/>
    <property type="evidence" value="ECO:0007669"/>
    <property type="project" value="UniProtKB-UniRule"/>
</dbReference>
<dbReference type="Pfam" id="PF06703">
    <property type="entry name" value="SPC25"/>
    <property type="match status" value="1"/>
</dbReference>
<gene>
    <name evidence="11" type="ORF">VBRA1451_LOCUS11247</name>
</gene>
<evidence type="ECO:0000313" key="11">
    <source>
        <dbReference type="EMBL" id="CAD9056182.1"/>
    </source>
</evidence>
<keyword evidence="7 9" id="KW-0472">Membrane</keyword>
<dbReference type="PANTHER" id="PTHR13085">
    <property type="entry name" value="MICROSOMAL SIGNAL PEPTIDASE 25 KDA SUBUNIT"/>
    <property type="match status" value="1"/>
</dbReference>
<reference evidence="11" key="1">
    <citation type="submission" date="2021-01" db="EMBL/GenBank/DDBJ databases">
        <authorList>
            <person name="Corre E."/>
            <person name="Pelletier E."/>
            <person name="Niang G."/>
            <person name="Scheremetjew M."/>
            <person name="Finn R."/>
            <person name="Kale V."/>
            <person name="Holt S."/>
            <person name="Cochrane G."/>
            <person name="Meng A."/>
            <person name="Brown T."/>
            <person name="Cohen L."/>
        </authorList>
    </citation>
    <scope>NUCLEOTIDE SEQUENCE</scope>
    <source>
        <strain evidence="11">CCMP3346</strain>
    </source>
</reference>
<protein>
    <recommendedName>
        <fullName evidence="3 9">Signal peptidase complex subunit 2</fullName>
    </recommendedName>
</protein>
<evidence type="ECO:0000256" key="6">
    <source>
        <dbReference type="ARBA" id="ARBA00022989"/>
    </source>
</evidence>
<dbReference type="PANTHER" id="PTHR13085:SF0">
    <property type="entry name" value="SIGNAL PEPTIDASE COMPLEX SUBUNIT 2"/>
    <property type="match status" value="1"/>
</dbReference>
<dbReference type="GO" id="GO:0005787">
    <property type="term" value="C:signal peptidase complex"/>
    <property type="evidence" value="ECO:0007669"/>
    <property type="project" value="UniProtKB-UniRule"/>
</dbReference>
<dbReference type="InterPro" id="IPR009582">
    <property type="entry name" value="Spc2/SPCS2"/>
</dbReference>
<name>A0A7S1JW25_9ALVE</name>
<feature type="transmembrane region" description="Helical" evidence="9">
    <location>
        <begin position="61"/>
        <end position="80"/>
    </location>
</feature>
<evidence type="ECO:0000256" key="8">
    <source>
        <dbReference type="ARBA" id="ARBA00045608"/>
    </source>
</evidence>
<comment type="similarity">
    <text evidence="2 9">Belongs to the SPCS2 family.</text>
</comment>
<evidence type="ECO:0000256" key="2">
    <source>
        <dbReference type="ARBA" id="ARBA00007324"/>
    </source>
</evidence>
<evidence type="ECO:0000256" key="3">
    <source>
        <dbReference type="ARBA" id="ARBA00017057"/>
    </source>
</evidence>
<keyword evidence="5 9" id="KW-0256">Endoplasmic reticulum</keyword>
<dbReference type="AlphaFoldDB" id="A0A7S1JW25"/>
<feature type="transmembrane region" description="Helical" evidence="9">
    <location>
        <begin position="86"/>
        <end position="108"/>
    </location>
</feature>
<feature type="region of interest" description="Disordered" evidence="10">
    <location>
        <begin position="1"/>
        <end position="21"/>
    </location>
</feature>
<evidence type="ECO:0000256" key="10">
    <source>
        <dbReference type="SAM" id="MobiDB-lite"/>
    </source>
</evidence>
<dbReference type="EMBL" id="HBGB01019434">
    <property type="protein sequence ID" value="CAD9056182.1"/>
    <property type="molecule type" value="Transcribed_RNA"/>
</dbReference>
<comment type="function">
    <text evidence="8 9">Component of the signal peptidase complex (SPC) which catalyzes the cleavage of N-terminal signal sequences from nascent proteins as they are translocated into the lumen of the endoplasmic reticulum. Enhances the enzymatic activity of SPC and facilitates the interactions between different components of the translocation site.</text>
</comment>